<dbReference type="InterPro" id="IPR000477">
    <property type="entry name" value="RT_dom"/>
</dbReference>
<feature type="domain" description="Reverse transcriptase" evidence="1">
    <location>
        <begin position="2"/>
        <end position="75"/>
    </location>
</feature>
<dbReference type="EMBL" id="JBBPBN010000242">
    <property type="protein sequence ID" value="KAK8971680.1"/>
    <property type="molecule type" value="Genomic_DNA"/>
</dbReference>
<name>A0ABR2N6C0_9ROSI</name>
<keyword evidence="3" id="KW-1185">Reference proteome</keyword>
<reference evidence="2 3" key="1">
    <citation type="journal article" date="2024" name="G3 (Bethesda)">
        <title>Genome assembly of Hibiscus sabdariffa L. provides insights into metabolisms of medicinal natural products.</title>
        <authorList>
            <person name="Kim T."/>
        </authorList>
    </citation>
    <scope>NUCLEOTIDE SEQUENCE [LARGE SCALE GENOMIC DNA]</scope>
    <source>
        <strain evidence="2">TK-2024</strain>
        <tissue evidence="2">Old leaves</tissue>
    </source>
</reference>
<dbReference type="PANTHER" id="PTHR19446">
    <property type="entry name" value="REVERSE TRANSCRIPTASES"/>
    <property type="match status" value="1"/>
</dbReference>
<evidence type="ECO:0000313" key="2">
    <source>
        <dbReference type="EMBL" id="KAK8971680.1"/>
    </source>
</evidence>
<comment type="caution">
    <text evidence="2">The sequence shown here is derived from an EMBL/GenBank/DDBJ whole genome shotgun (WGS) entry which is preliminary data.</text>
</comment>
<proteinExistence type="predicted"/>
<evidence type="ECO:0000313" key="3">
    <source>
        <dbReference type="Proteomes" id="UP001396334"/>
    </source>
</evidence>
<dbReference type="Proteomes" id="UP001396334">
    <property type="component" value="Unassembled WGS sequence"/>
</dbReference>
<organism evidence="2 3">
    <name type="scientific">Hibiscus sabdariffa</name>
    <name type="common">roselle</name>
    <dbReference type="NCBI Taxonomy" id="183260"/>
    <lineage>
        <taxon>Eukaryota</taxon>
        <taxon>Viridiplantae</taxon>
        <taxon>Streptophyta</taxon>
        <taxon>Embryophyta</taxon>
        <taxon>Tracheophyta</taxon>
        <taxon>Spermatophyta</taxon>
        <taxon>Magnoliopsida</taxon>
        <taxon>eudicotyledons</taxon>
        <taxon>Gunneridae</taxon>
        <taxon>Pentapetalae</taxon>
        <taxon>rosids</taxon>
        <taxon>malvids</taxon>
        <taxon>Malvales</taxon>
        <taxon>Malvaceae</taxon>
        <taxon>Malvoideae</taxon>
        <taxon>Hibiscus</taxon>
    </lineage>
</organism>
<accession>A0ABR2N6C0</accession>
<protein>
    <recommendedName>
        <fullName evidence="1">Reverse transcriptase domain-containing protein</fullName>
    </recommendedName>
</protein>
<gene>
    <name evidence="2" type="ORF">V6N11_018860</name>
</gene>
<evidence type="ECO:0000259" key="1">
    <source>
        <dbReference type="Pfam" id="PF00078"/>
    </source>
</evidence>
<dbReference type="Pfam" id="PF00078">
    <property type="entry name" value="RVT_1"/>
    <property type="match status" value="1"/>
</dbReference>
<sequence>MAIKVDLHKAFNRLNWEFIADTLADARLPPNLSRIILSCFATSSMRVQWNGQLNDGFHPMRGIHQGDPLSPYLFQPYNGASWACD</sequence>